<evidence type="ECO:0000313" key="3">
    <source>
        <dbReference type="EMBL" id="MBO2007305.1"/>
    </source>
</evidence>
<reference evidence="3" key="1">
    <citation type="submission" date="2021-03" db="EMBL/GenBank/DDBJ databases">
        <title>Molecular epidemiology and mechanisms of colistin and carbapenem resistance in Enterobacteriaceae from clinical isolates, the environment and porcine samples in Pretoria, South Africa.</title>
        <authorList>
            <person name="Bogoshi D."/>
            <person name="Mbelle N.M."/>
            <person name="Naidoo V."/>
            <person name="Osei Sekyere J."/>
        </authorList>
    </citation>
    <scope>NUCLEOTIDE SEQUENCE</scope>
    <source>
        <strain evidence="3">C080</strain>
    </source>
</reference>
<feature type="region of interest" description="Disordered" evidence="2">
    <location>
        <begin position="90"/>
        <end position="110"/>
    </location>
</feature>
<evidence type="ECO:0008006" key="4">
    <source>
        <dbReference type="Google" id="ProtNLM"/>
    </source>
</evidence>
<feature type="compositionally biased region" description="Basic residues" evidence="2">
    <location>
        <begin position="39"/>
        <end position="51"/>
    </location>
</feature>
<evidence type="ECO:0000256" key="1">
    <source>
        <dbReference type="ARBA" id="ARBA00022679"/>
    </source>
</evidence>
<accession>A0A939NPQ0</accession>
<dbReference type="AlphaFoldDB" id="A0A939NPQ0"/>
<comment type="caution">
    <text evidence="3">The sequence shown here is derived from an EMBL/GenBank/DDBJ whole genome shotgun (WGS) entry which is preliminary data.</text>
</comment>
<protein>
    <recommendedName>
        <fullName evidence="4">EIIBC-Fru</fullName>
    </recommendedName>
</protein>
<organism evidence="3">
    <name type="scientific">Serratia marcescens</name>
    <dbReference type="NCBI Taxonomy" id="615"/>
    <lineage>
        <taxon>Bacteria</taxon>
        <taxon>Pseudomonadati</taxon>
        <taxon>Pseudomonadota</taxon>
        <taxon>Gammaproteobacteria</taxon>
        <taxon>Enterobacterales</taxon>
        <taxon>Yersiniaceae</taxon>
        <taxon>Serratia</taxon>
    </lineage>
</organism>
<name>A0A939NPQ0_SERMA</name>
<evidence type="ECO:0000256" key="2">
    <source>
        <dbReference type="SAM" id="MobiDB-lite"/>
    </source>
</evidence>
<dbReference type="SUPFAM" id="SSF52794">
    <property type="entry name" value="PTS system IIB component-like"/>
    <property type="match status" value="1"/>
</dbReference>
<gene>
    <name evidence="3" type="ORF">J4732_20060</name>
</gene>
<dbReference type="InterPro" id="IPR036095">
    <property type="entry name" value="PTS_EIIB-like_sf"/>
</dbReference>
<dbReference type="GO" id="GO:0009401">
    <property type="term" value="P:phosphoenolpyruvate-dependent sugar phosphotransferase system"/>
    <property type="evidence" value="ECO:0007669"/>
    <property type="project" value="InterPro"/>
</dbReference>
<proteinExistence type="predicted"/>
<sequence length="110" mass="12294">MKPMGKRIVAITACPTGVAHTLWRPKPLKAKRNAAGGWRWKRGARRRRQRHHPEEVAAADLVDRRGGYRSDLRSLRCRCTAFHRPRALKKALRTGQGAGRGRGIPAAAAR</sequence>
<feature type="region of interest" description="Disordered" evidence="2">
    <location>
        <begin position="32"/>
        <end position="53"/>
    </location>
</feature>
<dbReference type="GO" id="GO:0008982">
    <property type="term" value="F:protein-N(PI)-phosphohistidine-sugar phosphotransferase activity"/>
    <property type="evidence" value="ECO:0007669"/>
    <property type="project" value="InterPro"/>
</dbReference>
<dbReference type="EMBL" id="JAGETR010000172">
    <property type="protein sequence ID" value="MBO2007305.1"/>
    <property type="molecule type" value="Genomic_DNA"/>
</dbReference>
<dbReference type="Gene3D" id="3.40.50.2300">
    <property type="match status" value="1"/>
</dbReference>
<keyword evidence="1" id="KW-0808">Transferase</keyword>